<sequence>GEDSDFKDSIDQSVLTHLDDLFVDPTREMFIEEQPPDYSFPPRFDVYPDDFLEIES</sequence>
<evidence type="ECO:0008006" key="2">
    <source>
        <dbReference type="Google" id="ProtNLM"/>
    </source>
</evidence>
<accession>A0A699XS13</accession>
<feature type="non-terminal residue" evidence="1">
    <location>
        <position position="1"/>
    </location>
</feature>
<feature type="non-terminal residue" evidence="1">
    <location>
        <position position="56"/>
    </location>
</feature>
<dbReference type="AlphaFoldDB" id="A0A699XS13"/>
<gene>
    <name evidence="1" type="ORF">Tci_934831</name>
</gene>
<evidence type="ECO:0000313" key="1">
    <source>
        <dbReference type="EMBL" id="GFD62862.1"/>
    </source>
</evidence>
<proteinExistence type="predicted"/>
<reference evidence="1" key="1">
    <citation type="journal article" date="2019" name="Sci. Rep.">
        <title>Draft genome of Tanacetum cinerariifolium, the natural source of mosquito coil.</title>
        <authorList>
            <person name="Yamashiro T."/>
            <person name="Shiraishi A."/>
            <person name="Satake H."/>
            <person name="Nakayama K."/>
        </authorList>
    </citation>
    <scope>NUCLEOTIDE SEQUENCE</scope>
</reference>
<name>A0A699XS13_TANCI</name>
<dbReference type="EMBL" id="BKCJ011947047">
    <property type="protein sequence ID" value="GFD62862.1"/>
    <property type="molecule type" value="Genomic_DNA"/>
</dbReference>
<comment type="caution">
    <text evidence="1">The sequence shown here is derived from an EMBL/GenBank/DDBJ whole genome shotgun (WGS) entry which is preliminary data.</text>
</comment>
<protein>
    <recommendedName>
        <fullName evidence="2">Reverse transcriptase domain-containing protein</fullName>
    </recommendedName>
</protein>
<organism evidence="1">
    <name type="scientific">Tanacetum cinerariifolium</name>
    <name type="common">Dalmatian daisy</name>
    <name type="synonym">Chrysanthemum cinerariifolium</name>
    <dbReference type="NCBI Taxonomy" id="118510"/>
    <lineage>
        <taxon>Eukaryota</taxon>
        <taxon>Viridiplantae</taxon>
        <taxon>Streptophyta</taxon>
        <taxon>Embryophyta</taxon>
        <taxon>Tracheophyta</taxon>
        <taxon>Spermatophyta</taxon>
        <taxon>Magnoliopsida</taxon>
        <taxon>eudicotyledons</taxon>
        <taxon>Gunneridae</taxon>
        <taxon>Pentapetalae</taxon>
        <taxon>asterids</taxon>
        <taxon>campanulids</taxon>
        <taxon>Asterales</taxon>
        <taxon>Asteraceae</taxon>
        <taxon>Asteroideae</taxon>
        <taxon>Anthemideae</taxon>
        <taxon>Anthemidinae</taxon>
        <taxon>Tanacetum</taxon>
    </lineage>
</organism>